<dbReference type="AlphaFoldDB" id="A0A6V8LT80"/>
<dbReference type="Pfam" id="PF01041">
    <property type="entry name" value="DegT_DnrJ_EryC1"/>
    <property type="match status" value="1"/>
</dbReference>
<sequence>MHKHPLAIHGGEKTRRTPMPPRRAFGEAERAMLMEAVDYYASRDEDPPYQGRYERLLCEAFSAYMGGGHTDAVATGTAAVFVALAALELPRGSEVIISPVTDSGPLNCILMQGLVPVVADSAPGSYNMGVEQFLARVTPRTSAVLAVHSAGEPLEIDRLVEAAHARGVKVLEDCSQCPGGSWKGLKVGTAGDIAAFSTMYRKTLTAGASGGLVWSPDEDTYRRALAHADRGKPAWRTDVDLRNPGHALFPALNFNTDELSCAIGLASLARLDDSVARRVAFVRRLSALLEDSEVCAPYPFHEGFSPFYFPIMVDAEKIACTKTEFALAVQAEGIGLGEHYGCLVAEWSFAKPLLSDDFTTVNAFAVRDSSFNLYLNERYGEEEAQDVLRAVRKVEQWYLK</sequence>
<proteinExistence type="inferred from homology"/>
<evidence type="ECO:0000256" key="5">
    <source>
        <dbReference type="SAM" id="MobiDB-lite"/>
    </source>
</evidence>
<protein>
    <submittedName>
        <fullName evidence="6">GDP-perosamine synthase</fullName>
        <ecNumber evidence="6">2.6.1.102</ecNumber>
    </submittedName>
</protein>
<keyword evidence="6" id="KW-0808">Transferase</keyword>
<dbReference type="GO" id="GO:0102933">
    <property type="term" value="F:GDP-4-dehydro-6-deoxy-D-mannose-4-aminotransferase activity"/>
    <property type="evidence" value="ECO:0007669"/>
    <property type="project" value="UniProtKB-EC"/>
</dbReference>
<dbReference type="Gene3D" id="3.90.1150.10">
    <property type="entry name" value="Aspartate Aminotransferase, domain 1"/>
    <property type="match status" value="1"/>
</dbReference>
<evidence type="ECO:0000256" key="4">
    <source>
        <dbReference type="RuleBase" id="RU004508"/>
    </source>
</evidence>
<dbReference type="InterPro" id="IPR015424">
    <property type="entry name" value="PyrdxlP-dep_Trfase"/>
</dbReference>
<feature type="region of interest" description="Disordered" evidence="5">
    <location>
        <begin position="1"/>
        <end position="21"/>
    </location>
</feature>
<dbReference type="GO" id="GO:0030170">
    <property type="term" value="F:pyridoxal phosphate binding"/>
    <property type="evidence" value="ECO:0007669"/>
    <property type="project" value="TreeGrafter"/>
</dbReference>
<evidence type="ECO:0000313" key="6">
    <source>
        <dbReference type="EMBL" id="GFK94934.1"/>
    </source>
</evidence>
<comment type="caution">
    <text evidence="6">The sequence shown here is derived from an EMBL/GenBank/DDBJ whole genome shotgun (WGS) entry which is preliminary data.</text>
</comment>
<feature type="modified residue" description="N6-(pyridoxal phosphate)lysine" evidence="3">
    <location>
        <position position="202"/>
    </location>
</feature>
<dbReference type="EC" id="2.6.1.102" evidence="6"/>
<accession>A0A6V8LT80</accession>
<dbReference type="SUPFAM" id="SSF53383">
    <property type="entry name" value="PLP-dependent transferases"/>
    <property type="match status" value="1"/>
</dbReference>
<dbReference type="PIRSF" id="PIRSF000390">
    <property type="entry name" value="PLP_StrS"/>
    <property type="match status" value="1"/>
</dbReference>
<keyword evidence="6" id="KW-0032">Aminotransferase</keyword>
<evidence type="ECO:0000256" key="2">
    <source>
        <dbReference type="PIRSR" id="PIRSR000390-1"/>
    </source>
</evidence>
<dbReference type="RefSeq" id="WP_173085501.1">
    <property type="nucleotide sequence ID" value="NZ_BLTE01000013.1"/>
</dbReference>
<name>A0A6V8LT80_9BACT</name>
<dbReference type="InterPro" id="IPR000653">
    <property type="entry name" value="DegT/StrS_aminotransferase"/>
</dbReference>
<dbReference type="PANTHER" id="PTHR30244">
    <property type="entry name" value="TRANSAMINASE"/>
    <property type="match status" value="1"/>
</dbReference>
<evidence type="ECO:0000256" key="1">
    <source>
        <dbReference type="ARBA" id="ARBA00037999"/>
    </source>
</evidence>
<dbReference type="GO" id="GO:0000271">
    <property type="term" value="P:polysaccharide biosynthetic process"/>
    <property type="evidence" value="ECO:0007669"/>
    <property type="project" value="TreeGrafter"/>
</dbReference>
<keyword evidence="3 4" id="KW-0663">Pyridoxal phosphate</keyword>
<feature type="active site" description="Proton acceptor" evidence="2">
    <location>
        <position position="202"/>
    </location>
</feature>
<comment type="similarity">
    <text evidence="1 4">Belongs to the DegT/DnrJ/EryC1 family.</text>
</comment>
<dbReference type="InterPro" id="IPR015421">
    <property type="entry name" value="PyrdxlP-dep_Trfase_major"/>
</dbReference>
<keyword evidence="7" id="KW-1185">Reference proteome</keyword>
<organism evidence="6 7">
    <name type="scientific">Fundidesulfovibrio magnetotacticus</name>
    <dbReference type="NCBI Taxonomy" id="2730080"/>
    <lineage>
        <taxon>Bacteria</taxon>
        <taxon>Pseudomonadati</taxon>
        <taxon>Thermodesulfobacteriota</taxon>
        <taxon>Desulfovibrionia</taxon>
        <taxon>Desulfovibrionales</taxon>
        <taxon>Desulfovibrionaceae</taxon>
        <taxon>Fundidesulfovibrio</taxon>
    </lineage>
</organism>
<dbReference type="Gene3D" id="3.40.640.10">
    <property type="entry name" value="Type I PLP-dependent aspartate aminotransferase-like (Major domain)"/>
    <property type="match status" value="1"/>
</dbReference>
<evidence type="ECO:0000256" key="3">
    <source>
        <dbReference type="PIRSR" id="PIRSR000390-2"/>
    </source>
</evidence>
<dbReference type="EMBL" id="BLTE01000013">
    <property type="protein sequence ID" value="GFK94934.1"/>
    <property type="molecule type" value="Genomic_DNA"/>
</dbReference>
<dbReference type="PANTHER" id="PTHR30244:SF34">
    <property type="entry name" value="DTDP-4-AMINO-4,6-DIDEOXYGALACTOSE TRANSAMINASE"/>
    <property type="match status" value="1"/>
</dbReference>
<dbReference type="InterPro" id="IPR015422">
    <property type="entry name" value="PyrdxlP-dep_Trfase_small"/>
</dbReference>
<gene>
    <name evidence="6" type="primary">per_2</name>
    <name evidence="6" type="ORF">NNJEOMEG_02782</name>
</gene>
<reference evidence="6 7" key="2">
    <citation type="submission" date="2020-05" db="EMBL/GenBank/DDBJ databases">
        <title>Draft genome sequence of Desulfovibrio sp. strainFSS-1.</title>
        <authorList>
            <person name="Shimoshige H."/>
            <person name="Kobayashi H."/>
            <person name="Maekawa T."/>
        </authorList>
    </citation>
    <scope>NUCLEOTIDE SEQUENCE [LARGE SCALE GENOMIC DNA]</scope>
    <source>
        <strain evidence="6 7">SIID29052-01</strain>
    </source>
</reference>
<dbReference type="Proteomes" id="UP000494245">
    <property type="component" value="Unassembled WGS sequence"/>
</dbReference>
<reference evidence="6 7" key="1">
    <citation type="submission" date="2020-04" db="EMBL/GenBank/DDBJ databases">
        <authorList>
            <consortium name="Desulfovibrio sp. FSS-1 genome sequencing consortium"/>
            <person name="Shimoshige H."/>
            <person name="Kobayashi H."/>
            <person name="Maekawa T."/>
        </authorList>
    </citation>
    <scope>NUCLEOTIDE SEQUENCE [LARGE SCALE GENOMIC DNA]</scope>
    <source>
        <strain evidence="6 7">SIID29052-01</strain>
    </source>
</reference>
<evidence type="ECO:0000313" key="7">
    <source>
        <dbReference type="Proteomes" id="UP000494245"/>
    </source>
</evidence>